<dbReference type="GO" id="GO:0006357">
    <property type="term" value="P:regulation of transcription by RNA polymerase II"/>
    <property type="evidence" value="ECO:0007669"/>
    <property type="project" value="TreeGrafter"/>
</dbReference>
<dbReference type="InterPro" id="IPR010982">
    <property type="entry name" value="Lambda_DNA-bd_dom_sf"/>
</dbReference>
<dbReference type="PROSITE" id="PS50096">
    <property type="entry name" value="IQ"/>
    <property type="match status" value="1"/>
</dbReference>
<protein>
    <recommendedName>
        <fullName evidence="10">One cut domain family member</fullName>
    </recommendedName>
</protein>
<comment type="subcellular location">
    <subcellularLocation>
        <location evidence="1 8 9">Nucleus</location>
    </subcellularLocation>
</comment>
<reference evidence="15" key="4">
    <citation type="journal article" date="2022" name="Res Sq">
        <title>Comparative Genomics Reveals Insights into the Divergent Evolution of Astigmatic Mites and Household Pest Adaptations.</title>
        <authorList>
            <person name="Xiong Q."/>
            <person name="Wan A.T.-Y."/>
            <person name="Liu X.-Y."/>
            <person name="Fung C.S.-H."/>
            <person name="Xiao X."/>
            <person name="Malainual N."/>
            <person name="Hou J."/>
            <person name="Wang L."/>
            <person name="Wang M."/>
            <person name="Yang K."/>
            <person name="Cui Y."/>
            <person name="Leung E."/>
            <person name="Nong W."/>
            <person name="Shin S.-K."/>
            <person name="Au S."/>
            <person name="Jeong K.Y."/>
            <person name="Chew F.T."/>
            <person name="Hui J."/>
            <person name="Leung T.F."/>
            <person name="Tungtrongchitr A."/>
            <person name="Zhong N."/>
            <person name="Liu Z."/>
            <person name="Tsui S."/>
        </authorList>
    </citation>
    <scope>NUCLEOTIDE SEQUENCE</scope>
    <source>
        <strain evidence="15">Derf</strain>
        <tissue evidence="15">Whole organism</tissue>
    </source>
</reference>
<evidence type="ECO:0000256" key="8">
    <source>
        <dbReference type="PROSITE-ProRule" id="PRU00108"/>
    </source>
</evidence>
<dbReference type="PANTHER" id="PTHR24341">
    <property type="entry name" value="HOMEOBOX PROTEIN ENGRAILED"/>
    <property type="match status" value="1"/>
</dbReference>
<name>A0A922IAE3_DERFA</name>
<comment type="caution">
    <text evidence="15">The sequence shown here is derived from an EMBL/GenBank/DDBJ whole genome shotgun (WGS) entry which is preliminary data.</text>
</comment>
<accession>A0A922IAE3</accession>
<evidence type="ECO:0000256" key="4">
    <source>
        <dbReference type="ARBA" id="ARBA00023125"/>
    </source>
</evidence>
<evidence type="ECO:0000256" key="7">
    <source>
        <dbReference type="ARBA" id="ARBA00023242"/>
    </source>
</evidence>
<evidence type="ECO:0000256" key="9">
    <source>
        <dbReference type="RuleBase" id="RU000682"/>
    </source>
</evidence>
<feature type="domain" description="Homeobox" evidence="12">
    <location>
        <begin position="202"/>
        <end position="262"/>
    </location>
</feature>
<evidence type="ECO:0000259" key="12">
    <source>
        <dbReference type="PROSITE" id="PS50071"/>
    </source>
</evidence>
<dbReference type="Pfam" id="PF00612">
    <property type="entry name" value="IQ"/>
    <property type="match status" value="1"/>
</dbReference>
<dbReference type="SUPFAM" id="SSF47413">
    <property type="entry name" value="lambda repressor-like DNA-binding domains"/>
    <property type="match status" value="1"/>
</dbReference>
<dbReference type="PROSITE" id="PS51042">
    <property type="entry name" value="CUT"/>
    <property type="match status" value="1"/>
</dbReference>
<dbReference type="EMBL" id="SDOV01000007">
    <property type="protein sequence ID" value="KAH7639176.1"/>
    <property type="molecule type" value="Genomic_DNA"/>
</dbReference>
<dbReference type="Pfam" id="PF02376">
    <property type="entry name" value="CUT"/>
    <property type="match status" value="1"/>
</dbReference>
<dbReference type="GO" id="GO:0005634">
    <property type="term" value="C:nucleus"/>
    <property type="evidence" value="ECO:0007669"/>
    <property type="project" value="UniProtKB-SubCell"/>
</dbReference>
<evidence type="ECO:0000313" key="15">
    <source>
        <dbReference type="EMBL" id="KAH9522288.1"/>
    </source>
</evidence>
<dbReference type="Gene3D" id="1.10.260.40">
    <property type="entry name" value="lambda repressor-like DNA-binding domains"/>
    <property type="match status" value="1"/>
</dbReference>
<keyword evidence="3 10" id="KW-0805">Transcription regulation</keyword>
<reference evidence="15" key="1">
    <citation type="submission" date="2013-05" db="EMBL/GenBank/DDBJ databases">
        <authorList>
            <person name="Yim A.K.Y."/>
            <person name="Chan T.F."/>
            <person name="Ji K.M."/>
            <person name="Liu X.Y."/>
            <person name="Zhou J.W."/>
            <person name="Li R.Q."/>
            <person name="Yang K.Y."/>
            <person name="Li J."/>
            <person name="Li M."/>
            <person name="Law P.T.W."/>
            <person name="Wu Y.L."/>
            <person name="Cai Z.L."/>
            <person name="Qin H."/>
            <person name="Bao Y."/>
            <person name="Leung R.K.K."/>
            <person name="Ng P.K.S."/>
            <person name="Zou J."/>
            <person name="Zhong X.J."/>
            <person name="Ran P.X."/>
            <person name="Zhong N.S."/>
            <person name="Liu Z.G."/>
            <person name="Tsui S.K.W."/>
        </authorList>
    </citation>
    <scope>NUCLEOTIDE SEQUENCE</scope>
    <source>
        <strain evidence="15">Derf</strain>
        <tissue evidence="15">Whole organism</tissue>
    </source>
</reference>
<evidence type="ECO:0000313" key="16">
    <source>
        <dbReference type="Proteomes" id="UP000790347"/>
    </source>
</evidence>
<keyword evidence="16" id="KW-1185">Reference proteome</keyword>
<keyword evidence="7 8" id="KW-0539">Nucleus</keyword>
<reference evidence="14" key="3">
    <citation type="journal article" date="2021" name="World Allergy Organ. J.">
        <title>Chromosome-level assembly of Dermatophagoides farinae genome and transcriptome reveals two novel allergens Der f 37 and Der f 39.</title>
        <authorList>
            <person name="Chen J."/>
            <person name="Cai Z."/>
            <person name="Fan D."/>
            <person name="Hu J."/>
            <person name="Hou Y."/>
            <person name="He Y."/>
            <person name="Zhang Z."/>
            <person name="Zhao Z."/>
            <person name="Gao P."/>
            <person name="Hu W."/>
            <person name="Sun J."/>
            <person name="Li J."/>
            <person name="Ji K."/>
        </authorList>
    </citation>
    <scope>NUCLEOTIDE SEQUENCE</scope>
    <source>
        <strain evidence="14">JKM2019</strain>
    </source>
</reference>
<evidence type="ECO:0000256" key="11">
    <source>
        <dbReference type="SAM" id="MobiDB-lite"/>
    </source>
</evidence>
<evidence type="ECO:0000256" key="6">
    <source>
        <dbReference type="ARBA" id="ARBA00023163"/>
    </source>
</evidence>
<dbReference type="OrthoDB" id="1867783at2759"/>
<evidence type="ECO:0000256" key="5">
    <source>
        <dbReference type="ARBA" id="ARBA00023155"/>
    </source>
</evidence>
<feature type="domain" description="CUT" evidence="13">
    <location>
        <begin position="87"/>
        <end position="174"/>
    </location>
</feature>
<dbReference type="SMART" id="SM00015">
    <property type="entry name" value="IQ"/>
    <property type="match status" value="1"/>
</dbReference>
<evidence type="ECO:0000256" key="1">
    <source>
        <dbReference type="ARBA" id="ARBA00004123"/>
    </source>
</evidence>
<feature type="DNA-binding region" description="Homeobox" evidence="8">
    <location>
        <begin position="204"/>
        <end position="263"/>
    </location>
</feature>
<evidence type="ECO:0000256" key="3">
    <source>
        <dbReference type="ARBA" id="ARBA00023015"/>
    </source>
</evidence>
<dbReference type="SUPFAM" id="SSF46689">
    <property type="entry name" value="Homeodomain-like"/>
    <property type="match status" value="2"/>
</dbReference>
<comment type="similarity">
    <text evidence="2 10">Belongs to the CUT homeobox family.</text>
</comment>
<organism evidence="15 16">
    <name type="scientific">Dermatophagoides farinae</name>
    <name type="common">American house dust mite</name>
    <dbReference type="NCBI Taxonomy" id="6954"/>
    <lineage>
        <taxon>Eukaryota</taxon>
        <taxon>Metazoa</taxon>
        <taxon>Ecdysozoa</taxon>
        <taxon>Arthropoda</taxon>
        <taxon>Chelicerata</taxon>
        <taxon>Arachnida</taxon>
        <taxon>Acari</taxon>
        <taxon>Acariformes</taxon>
        <taxon>Sarcoptiformes</taxon>
        <taxon>Astigmata</taxon>
        <taxon>Psoroptidia</taxon>
        <taxon>Analgoidea</taxon>
        <taxon>Pyroglyphidae</taxon>
        <taxon>Dermatophagoidinae</taxon>
        <taxon>Dermatophagoides</taxon>
    </lineage>
</organism>
<proteinExistence type="inferred from homology"/>
<dbReference type="PANTHER" id="PTHR24341:SF6">
    <property type="entry name" value="HOMEOBOX PROTEIN INVECTED"/>
    <property type="match status" value="1"/>
</dbReference>
<dbReference type="Proteomes" id="UP000790347">
    <property type="component" value="Unassembled WGS sequence"/>
</dbReference>
<evidence type="ECO:0000256" key="2">
    <source>
        <dbReference type="ARBA" id="ARBA00008190"/>
    </source>
</evidence>
<dbReference type="InterPro" id="IPR001356">
    <property type="entry name" value="HD"/>
</dbReference>
<dbReference type="Gene3D" id="1.10.10.60">
    <property type="entry name" value="Homeodomain-like"/>
    <property type="match status" value="2"/>
</dbReference>
<dbReference type="InterPro" id="IPR000048">
    <property type="entry name" value="IQ_motif_EF-hand-BS"/>
</dbReference>
<dbReference type="CDD" id="cd00086">
    <property type="entry name" value="homeodomain"/>
    <property type="match status" value="2"/>
</dbReference>
<feature type="compositionally biased region" description="Acidic residues" evidence="11">
    <location>
        <begin position="556"/>
        <end position="565"/>
    </location>
</feature>
<dbReference type="SMART" id="SM00389">
    <property type="entry name" value="HOX"/>
    <property type="match status" value="2"/>
</dbReference>
<dbReference type="PROSITE" id="PS50071">
    <property type="entry name" value="HOMEOBOX_2"/>
    <property type="match status" value="2"/>
</dbReference>
<keyword evidence="4 8" id="KW-0238">DNA-binding</keyword>
<keyword evidence="5 8" id="KW-0371">Homeobox</keyword>
<dbReference type="Pfam" id="PF00046">
    <property type="entry name" value="Homeodomain"/>
    <property type="match status" value="2"/>
</dbReference>
<dbReference type="EMBL" id="ASGP02000002">
    <property type="protein sequence ID" value="KAH9522288.1"/>
    <property type="molecule type" value="Genomic_DNA"/>
</dbReference>
<evidence type="ECO:0000256" key="10">
    <source>
        <dbReference type="RuleBase" id="RU361129"/>
    </source>
</evidence>
<reference evidence="14" key="2">
    <citation type="submission" date="2020-06" db="EMBL/GenBank/DDBJ databases">
        <authorList>
            <person name="Ji K."/>
            <person name="Li J."/>
        </authorList>
    </citation>
    <scope>NUCLEOTIDE SEQUENCE</scope>
    <source>
        <strain evidence="14">JKM2019</strain>
        <tissue evidence="14">Whole body</tissue>
    </source>
</reference>
<dbReference type="InterPro" id="IPR009057">
    <property type="entry name" value="Homeodomain-like_sf"/>
</dbReference>
<sequence length="573" mass="68211">MNLRSNRYYPSGADHHYHQSTAVEIFDNNVDPKFSPLQTPPYVVEVQTAGGQNQNSYDNNIDSNVDLTKNEQHPMGPPTSTILIVTEQEMNETMDIDTIAIAEQVNKELETMNIQRQLFGRHILHCGSTKMFNLLRKPRPWSMMLKHPKQYSEKMQSYLRLKKWLELPRQQRHDELIALNEWYSHLAANREQELGQPRPSLDRIRGERTKFTQMQLTILEEYFNENPYLTSDKITELVEKLNLAPPKINEWFHGRRKKWCQQHSDNKEMIENFRKKGRQYRNRSKQMAFNDEQVEFLERTFQENPWLDYERRRDLAKKLDTTEQRIRNWFNTRRNKFKHDQLYVPTKSATTAVKLPKEKKAPTRIQLKREQCVTTIQSWWRGHCVRKILQQQSPKFTIIRERLRFIRQNLAENSDLIRQFLNVSKLIEKNFSTLDDQQQQQSDVDDNHQMKKTNSPSLTIINDQIQKGCQLSMQIFEIFNDFDRQKQQDKQKETEKLLRNRLTMMGRQQQTMLMAFQRRNNNITNNNNKNNVRRSNRRLAKCSMTKNDSNNVNVDDGGDGEDDVTEMPSQSNT</sequence>
<dbReference type="Proteomes" id="UP000828236">
    <property type="component" value="Unassembled WGS sequence"/>
</dbReference>
<dbReference type="InterPro" id="IPR003350">
    <property type="entry name" value="CUT_dom"/>
</dbReference>
<dbReference type="AlphaFoldDB" id="A0A922IAE3"/>
<gene>
    <name evidence="15" type="ORF">DERF_005875</name>
    <name evidence="14" type="ORF">HUG17_3209</name>
</gene>
<feature type="domain" description="Homeobox" evidence="12">
    <location>
        <begin position="280"/>
        <end position="340"/>
    </location>
</feature>
<evidence type="ECO:0000313" key="14">
    <source>
        <dbReference type="EMBL" id="KAH7639176.1"/>
    </source>
</evidence>
<dbReference type="InterPro" id="IPR050720">
    <property type="entry name" value="Engrailed_Homeobox_TFs"/>
</dbReference>
<feature type="region of interest" description="Disordered" evidence="11">
    <location>
        <begin position="542"/>
        <end position="573"/>
    </location>
</feature>
<keyword evidence="6 10" id="KW-0804">Transcription</keyword>
<evidence type="ECO:0000259" key="13">
    <source>
        <dbReference type="PROSITE" id="PS51042"/>
    </source>
</evidence>
<feature type="DNA-binding region" description="Homeobox" evidence="8">
    <location>
        <begin position="282"/>
        <end position="341"/>
    </location>
</feature>
<dbReference type="GO" id="GO:0003677">
    <property type="term" value="F:DNA binding"/>
    <property type="evidence" value="ECO:0007669"/>
    <property type="project" value="UniProtKB-UniRule"/>
</dbReference>